<evidence type="ECO:0000256" key="8">
    <source>
        <dbReference type="HAMAP-Rule" id="MF_00316"/>
    </source>
</evidence>
<dbReference type="Pfam" id="PF12804">
    <property type="entry name" value="NTP_transf_3"/>
    <property type="match status" value="1"/>
</dbReference>
<evidence type="ECO:0000256" key="2">
    <source>
        <dbReference type="ARBA" id="ARBA00022679"/>
    </source>
</evidence>
<keyword evidence="1 8" id="KW-0963">Cytoplasm</keyword>
<comment type="function">
    <text evidence="8">Transfers a GMP moiety from GTP to Mo-molybdopterin (Mo-MPT) cofactor (Moco or molybdenum cofactor) to form Mo-molybdopterin guanine dinucleotide (Mo-MGD) cofactor.</text>
</comment>
<dbReference type="Gene3D" id="3.90.550.10">
    <property type="entry name" value="Spore Coat Polysaccharide Biosynthesis Protein SpsA, Chain A"/>
    <property type="match status" value="1"/>
</dbReference>
<organism evidence="10 11">
    <name type="scientific">Gloeothece citriformis (strain PCC 7424)</name>
    <name type="common">Cyanothece sp. (strain PCC 7424)</name>
    <dbReference type="NCBI Taxonomy" id="65393"/>
    <lineage>
        <taxon>Bacteria</taxon>
        <taxon>Bacillati</taxon>
        <taxon>Cyanobacteriota</taxon>
        <taxon>Cyanophyceae</taxon>
        <taxon>Oscillatoriophycideae</taxon>
        <taxon>Chroococcales</taxon>
        <taxon>Aphanothecaceae</taxon>
        <taxon>Gloeothece</taxon>
        <taxon>Gloeothece citriformis</taxon>
    </lineage>
</organism>
<comment type="catalytic activity">
    <reaction evidence="8">
        <text>Mo-molybdopterin + GTP + H(+) = Mo-molybdopterin guanine dinucleotide + diphosphate</text>
        <dbReference type="Rhea" id="RHEA:34243"/>
        <dbReference type="ChEBI" id="CHEBI:15378"/>
        <dbReference type="ChEBI" id="CHEBI:33019"/>
        <dbReference type="ChEBI" id="CHEBI:37565"/>
        <dbReference type="ChEBI" id="CHEBI:71302"/>
        <dbReference type="ChEBI" id="CHEBI:71310"/>
        <dbReference type="EC" id="2.7.7.77"/>
    </reaction>
</comment>
<feature type="binding site" evidence="8">
    <location>
        <begin position="14"/>
        <end position="16"/>
    </location>
    <ligand>
        <name>GTP</name>
        <dbReference type="ChEBI" id="CHEBI:37565"/>
    </ligand>
</feature>
<feature type="binding site" evidence="8">
    <location>
        <position position="108"/>
    </location>
    <ligand>
        <name>Mg(2+)</name>
        <dbReference type="ChEBI" id="CHEBI:18420"/>
    </ligand>
</feature>
<dbReference type="EMBL" id="CP001291">
    <property type="protein sequence ID" value="ACK70416.1"/>
    <property type="molecule type" value="Genomic_DNA"/>
</dbReference>
<dbReference type="GO" id="GO:0006777">
    <property type="term" value="P:Mo-molybdopterin cofactor biosynthetic process"/>
    <property type="evidence" value="ECO:0007669"/>
    <property type="project" value="UniProtKB-KW"/>
</dbReference>
<keyword evidence="11" id="KW-1185">Reference proteome</keyword>
<dbReference type="SUPFAM" id="SSF53448">
    <property type="entry name" value="Nucleotide-diphospho-sugar transferases"/>
    <property type="match status" value="1"/>
</dbReference>
<dbReference type="GO" id="GO:0061603">
    <property type="term" value="F:molybdenum cofactor guanylyltransferase activity"/>
    <property type="evidence" value="ECO:0007669"/>
    <property type="project" value="UniProtKB-EC"/>
</dbReference>
<evidence type="ECO:0000256" key="6">
    <source>
        <dbReference type="ARBA" id="ARBA00023134"/>
    </source>
</evidence>
<dbReference type="PANTHER" id="PTHR19136:SF81">
    <property type="entry name" value="MOLYBDENUM COFACTOR GUANYLYLTRANSFERASE"/>
    <property type="match status" value="1"/>
</dbReference>
<proteinExistence type="inferred from homology"/>
<sequence>MDTTLKNSITAIILAGGESTRMGQDKALLTLRGIPLLKHIYLLAKECAVCVYIITPKIDRYQSILPNECHFLREVPLSGETYPHGPLIGFAQGLTEVKTEWVLLLACDLPCLTVSEVQKWSESLDNVSEEVIAVVPRRDNRWEALCGFYRRSSLNLLNQYITQGGRSFQGWLGQHPVQELSVSNPQVLFNCNTPEDLTHVPDIDFI</sequence>
<evidence type="ECO:0000256" key="7">
    <source>
        <dbReference type="ARBA" id="ARBA00023150"/>
    </source>
</evidence>
<evidence type="ECO:0000256" key="3">
    <source>
        <dbReference type="ARBA" id="ARBA00022723"/>
    </source>
</evidence>
<evidence type="ECO:0000256" key="4">
    <source>
        <dbReference type="ARBA" id="ARBA00022741"/>
    </source>
</evidence>
<keyword evidence="7 8" id="KW-0501">Molybdenum cofactor biosynthesis</keyword>
<dbReference type="AlphaFoldDB" id="B7KEW0"/>
<dbReference type="HOGENOM" id="CLU_055597_2_2_3"/>
<comment type="domain">
    <text evidence="8">The N-terminal domain determines nucleotide recognition and specific binding, while the C-terminal domain determines the specific binding to the target protein.</text>
</comment>
<comment type="cofactor">
    <cofactor evidence="8">
        <name>Mg(2+)</name>
        <dbReference type="ChEBI" id="CHEBI:18420"/>
    </cofactor>
</comment>
<dbReference type="GO" id="GO:0046872">
    <property type="term" value="F:metal ion binding"/>
    <property type="evidence" value="ECO:0007669"/>
    <property type="project" value="UniProtKB-KW"/>
</dbReference>
<dbReference type="NCBIfam" id="NF002741">
    <property type="entry name" value="PRK02726.1"/>
    <property type="match status" value="1"/>
</dbReference>
<dbReference type="InterPro" id="IPR025877">
    <property type="entry name" value="MobA-like_NTP_Trfase"/>
</dbReference>
<dbReference type="HAMAP" id="MF_00316">
    <property type="entry name" value="MobA"/>
    <property type="match status" value="1"/>
</dbReference>
<dbReference type="KEGG" id="cyc:PCC7424_1986"/>
<keyword evidence="2 8" id="KW-0808">Transferase</keyword>
<comment type="subcellular location">
    <subcellularLocation>
        <location evidence="8">Cytoplasm</location>
    </subcellularLocation>
</comment>
<evidence type="ECO:0000313" key="10">
    <source>
        <dbReference type="EMBL" id="ACK70416.1"/>
    </source>
</evidence>
<evidence type="ECO:0000313" key="11">
    <source>
        <dbReference type="Proteomes" id="UP000002384"/>
    </source>
</evidence>
<comment type="caution">
    <text evidence="8">Lacks conserved residue(s) required for the propagation of feature annotation.</text>
</comment>
<dbReference type="STRING" id="65393.PCC7424_1986"/>
<keyword evidence="5 8" id="KW-0460">Magnesium</keyword>
<dbReference type="eggNOG" id="COG0746">
    <property type="taxonomic scope" value="Bacteria"/>
</dbReference>
<reference evidence="11" key="1">
    <citation type="journal article" date="2011" name="MBio">
        <title>Novel metabolic attributes of the genus Cyanothece, comprising a group of unicellular nitrogen-fixing Cyanobacteria.</title>
        <authorList>
            <person name="Bandyopadhyay A."/>
            <person name="Elvitigala T."/>
            <person name="Welsh E."/>
            <person name="Stockel J."/>
            <person name="Liberton M."/>
            <person name="Min H."/>
            <person name="Sherman L.A."/>
            <person name="Pakrasi H.B."/>
        </authorList>
    </citation>
    <scope>NUCLEOTIDE SEQUENCE [LARGE SCALE GENOMIC DNA]</scope>
    <source>
        <strain evidence="11">PCC 7424</strain>
    </source>
</reference>
<protein>
    <recommendedName>
        <fullName evidence="8">Probable molybdenum cofactor guanylyltransferase</fullName>
        <shortName evidence="8">MoCo guanylyltransferase</shortName>
        <ecNumber evidence="8">2.7.7.77</ecNumber>
    </recommendedName>
    <alternativeName>
        <fullName evidence="8">GTP:molybdopterin guanylyltransferase</fullName>
    </alternativeName>
    <alternativeName>
        <fullName evidence="8">Mo-MPT guanylyltransferase</fullName>
    </alternativeName>
    <alternativeName>
        <fullName evidence="8">Molybdopterin guanylyltransferase</fullName>
    </alternativeName>
    <alternativeName>
        <fullName evidence="8">Molybdopterin-guanine dinucleotide synthase</fullName>
        <shortName evidence="8">MGD synthase</shortName>
    </alternativeName>
</protein>
<dbReference type="PANTHER" id="PTHR19136">
    <property type="entry name" value="MOLYBDENUM COFACTOR GUANYLYLTRANSFERASE"/>
    <property type="match status" value="1"/>
</dbReference>
<evidence type="ECO:0000256" key="1">
    <source>
        <dbReference type="ARBA" id="ARBA00022490"/>
    </source>
</evidence>
<dbReference type="GO" id="GO:0005737">
    <property type="term" value="C:cytoplasm"/>
    <property type="evidence" value="ECO:0007669"/>
    <property type="project" value="UniProtKB-SubCell"/>
</dbReference>
<keyword evidence="4 8" id="KW-0547">Nucleotide-binding</keyword>
<dbReference type="CDD" id="cd02503">
    <property type="entry name" value="MobA"/>
    <property type="match status" value="1"/>
</dbReference>
<accession>B7KEW0</accession>
<keyword evidence="6 8" id="KW-0342">GTP-binding</keyword>
<dbReference type="InterPro" id="IPR013482">
    <property type="entry name" value="Molybde_CF_guanTrfase"/>
</dbReference>
<dbReference type="EC" id="2.7.7.77" evidence="8"/>
<feature type="domain" description="MobA-like NTP transferase" evidence="9">
    <location>
        <begin position="11"/>
        <end position="170"/>
    </location>
</feature>
<dbReference type="Proteomes" id="UP000002384">
    <property type="component" value="Chromosome"/>
</dbReference>
<dbReference type="OrthoDB" id="9788394at2"/>
<dbReference type="GO" id="GO:0005525">
    <property type="term" value="F:GTP binding"/>
    <property type="evidence" value="ECO:0007669"/>
    <property type="project" value="UniProtKB-UniRule"/>
</dbReference>
<feature type="binding site" evidence="8">
    <location>
        <position position="108"/>
    </location>
    <ligand>
        <name>GTP</name>
        <dbReference type="ChEBI" id="CHEBI:37565"/>
    </ligand>
</feature>
<evidence type="ECO:0000259" key="9">
    <source>
        <dbReference type="Pfam" id="PF12804"/>
    </source>
</evidence>
<gene>
    <name evidence="8" type="primary">mobA</name>
    <name evidence="10" type="ordered locus">PCC7424_1986</name>
</gene>
<feature type="binding site" evidence="8">
    <location>
        <position position="26"/>
    </location>
    <ligand>
        <name>GTP</name>
        <dbReference type="ChEBI" id="CHEBI:37565"/>
    </ligand>
</feature>
<comment type="similarity">
    <text evidence="8">Belongs to the MobA family.</text>
</comment>
<dbReference type="InterPro" id="IPR029044">
    <property type="entry name" value="Nucleotide-diphossugar_trans"/>
</dbReference>
<name>B7KEW0_GLOC7</name>
<evidence type="ECO:0000256" key="5">
    <source>
        <dbReference type="ARBA" id="ARBA00022842"/>
    </source>
</evidence>
<keyword evidence="3 8" id="KW-0479">Metal-binding</keyword>
<dbReference type="RefSeq" id="WP_015954022.1">
    <property type="nucleotide sequence ID" value="NC_011729.1"/>
</dbReference>